<evidence type="ECO:0000256" key="2">
    <source>
        <dbReference type="ARBA" id="ARBA00022475"/>
    </source>
</evidence>
<keyword evidence="3" id="KW-0479">Metal-binding</keyword>
<dbReference type="GO" id="GO:0046872">
    <property type="term" value="F:metal ion binding"/>
    <property type="evidence" value="ECO:0007669"/>
    <property type="project" value="UniProtKB-KW"/>
</dbReference>
<protein>
    <submittedName>
        <fullName evidence="7">Uncharacterized protein</fullName>
    </submittedName>
</protein>
<dbReference type="PANTHER" id="PTHR38344:SF1">
    <property type="entry name" value="INORGANIC CARBON TRANSPORTER SUBUNIT DABA-RELATED"/>
    <property type="match status" value="1"/>
</dbReference>
<feature type="region of interest" description="Disordered" evidence="6">
    <location>
        <begin position="92"/>
        <end position="112"/>
    </location>
</feature>
<dbReference type="AlphaFoldDB" id="A0A5B8RK60"/>
<dbReference type="EMBL" id="MN079273">
    <property type="protein sequence ID" value="QEA07535.1"/>
    <property type="molecule type" value="Genomic_DNA"/>
</dbReference>
<keyword evidence="5" id="KW-0472">Membrane</keyword>
<evidence type="ECO:0000313" key="7">
    <source>
        <dbReference type="EMBL" id="QEA07535.1"/>
    </source>
</evidence>
<evidence type="ECO:0000256" key="6">
    <source>
        <dbReference type="SAM" id="MobiDB-lite"/>
    </source>
</evidence>
<accession>A0A5B8RK60</accession>
<evidence type="ECO:0000256" key="5">
    <source>
        <dbReference type="ARBA" id="ARBA00023136"/>
    </source>
</evidence>
<proteinExistence type="predicted"/>
<evidence type="ECO:0000256" key="4">
    <source>
        <dbReference type="ARBA" id="ARBA00022833"/>
    </source>
</evidence>
<dbReference type="Pfam" id="PF10070">
    <property type="entry name" value="DabA"/>
    <property type="match status" value="1"/>
</dbReference>
<name>A0A5B8RK60_9ZZZZ</name>
<keyword evidence="4" id="KW-0862">Zinc</keyword>
<keyword evidence="2" id="KW-1003">Cell membrane</keyword>
<organism evidence="7">
    <name type="scientific">uncultured organism</name>
    <dbReference type="NCBI Taxonomy" id="155900"/>
    <lineage>
        <taxon>unclassified sequences</taxon>
        <taxon>environmental samples</taxon>
    </lineage>
</organism>
<keyword evidence="1" id="KW-0813">Transport</keyword>
<reference evidence="7" key="1">
    <citation type="submission" date="2019-06" db="EMBL/GenBank/DDBJ databases">
        <authorList>
            <person name="Murdoch R.W."/>
            <person name="Fathepure B."/>
        </authorList>
    </citation>
    <scope>NUCLEOTIDE SEQUENCE</scope>
</reference>
<gene>
    <name evidence="7" type="ORF">KBTEX_03893</name>
</gene>
<evidence type="ECO:0000256" key="3">
    <source>
        <dbReference type="ARBA" id="ARBA00022723"/>
    </source>
</evidence>
<dbReference type="InterPro" id="IPR018752">
    <property type="entry name" value="DabA"/>
</dbReference>
<evidence type="ECO:0000256" key="1">
    <source>
        <dbReference type="ARBA" id="ARBA00022448"/>
    </source>
</evidence>
<sequence length="587" mass="64417">MTSYYHRLLMDLGGWAQLARYRLWRAELNDDTDRTAVGLLAVRMAWEQALFRHHREAIEADWRDVCASHARPVSPQERHIVDALLQDAAERSAQRRLPEQLTPDSQADDDRPDTQAVFCIDVRSEVFRRCLERVAPSVQTLGFAGFFGLPLAHREAGSHLCEARCPGLVPPALESRTPETGGTAGHWIRARASRAWKRFKLAAVSSFAFVESMGPVYAGKLLGDSLGLHRRHQGSAAPAPDIPGLGPEERAETAESVLRTMSLTNNFSRLVVFVGHGAGVTNNPHAGTLQCGACGGHAGDVNARALAGLLNDPDVRARLAGRGIPVPADTLFVGALHDTTSDRVMLFDGDAPSSAHRDDLARLAQRFDTAGELARDERARRLPRARHGSDVAARGRNWAELRPEWGLAGCSAFIVAPRHRTRGRDLGGRAFLHSYEWRDDEGFRVLEQILTAPVVVASWINLQYYGSTVAPETFGGGSKVLHNVTGGIGVVEGNGGALRTGLPWQSVHDGDRPAHHPLRLTVVIEAPTEAIDRVLRRHDDVRAMFDNRWAHLLAVDESGQLAWRYHRAGHWTRWTDDRDAAPVAAAG</sequence>
<dbReference type="PANTHER" id="PTHR38344">
    <property type="entry name" value="UPF0753 PROTEIN AQ_863"/>
    <property type="match status" value="1"/>
</dbReference>